<evidence type="ECO:0000256" key="5">
    <source>
        <dbReference type="SAM" id="Phobius"/>
    </source>
</evidence>
<dbReference type="EMBL" id="WMQE01000003">
    <property type="protein sequence ID" value="MTK20267.1"/>
    <property type="molecule type" value="Genomic_DNA"/>
</dbReference>
<keyword evidence="5" id="KW-0812">Transmembrane</keyword>
<organism evidence="8 9">
    <name type="scientific">Turicibacter sanguinis</name>
    <dbReference type="NCBI Taxonomy" id="154288"/>
    <lineage>
        <taxon>Bacteria</taxon>
        <taxon>Bacillati</taxon>
        <taxon>Bacillota</taxon>
        <taxon>Erysipelotrichia</taxon>
        <taxon>Erysipelotrichales</taxon>
        <taxon>Turicibacteraceae</taxon>
        <taxon>Turicibacter</taxon>
    </lineage>
</organism>
<dbReference type="InterPro" id="IPR058649">
    <property type="entry name" value="CzcB_C"/>
</dbReference>
<feature type="domain" description="CzcB-like C-terminal circularly permuted SH3-like" evidence="6">
    <location>
        <begin position="464"/>
        <end position="518"/>
    </location>
</feature>
<dbReference type="PANTHER" id="PTHR32347">
    <property type="entry name" value="EFFLUX SYSTEM COMPONENT YKNX-RELATED"/>
    <property type="match status" value="1"/>
</dbReference>
<feature type="domain" description="YknX-like beta-barrel" evidence="7">
    <location>
        <begin position="384"/>
        <end position="452"/>
    </location>
</feature>
<evidence type="ECO:0000256" key="1">
    <source>
        <dbReference type="ARBA" id="ARBA00004196"/>
    </source>
</evidence>
<dbReference type="Gene3D" id="2.40.30.170">
    <property type="match status" value="1"/>
</dbReference>
<dbReference type="Pfam" id="PF25990">
    <property type="entry name" value="Beta-barrel_YknX"/>
    <property type="match status" value="1"/>
</dbReference>
<evidence type="ECO:0000313" key="9">
    <source>
        <dbReference type="Proteomes" id="UP000487649"/>
    </source>
</evidence>
<feature type="coiled-coil region" evidence="3">
    <location>
        <begin position="241"/>
        <end position="342"/>
    </location>
</feature>
<dbReference type="InterPro" id="IPR058636">
    <property type="entry name" value="Beta-barrel_YknX"/>
</dbReference>
<keyword evidence="2 3" id="KW-0175">Coiled coil</keyword>
<dbReference type="PANTHER" id="PTHR32347:SF14">
    <property type="entry name" value="EFFLUX SYSTEM COMPONENT YKNX-RELATED"/>
    <property type="match status" value="1"/>
</dbReference>
<evidence type="ECO:0000256" key="4">
    <source>
        <dbReference type="SAM" id="MobiDB-lite"/>
    </source>
</evidence>
<evidence type="ECO:0000259" key="6">
    <source>
        <dbReference type="Pfam" id="PF25975"/>
    </source>
</evidence>
<dbReference type="Pfam" id="PF25975">
    <property type="entry name" value="CzcB_C"/>
    <property type="match status" value="1"/>
</dbReference>
<dbReference type="Gene3D" id="2.40.420.20">
    <property type="match status" value="1"/>
</dbReference>
<keyword evidence="5" id="KW-1133">Transmembrane helix</keyword>
<evidence type="ECO:0000256" key="2">
    <source>
        <dbReference type="ARBA" id="ARBA00023054"/>
    </source>
</evidence>
<feature type="transmembrane region" description="Helical" evidence="5">
    <location>
        <begin position="34"/>
        <end position="52"/>
    </location>
</feature>
<comment type="subcellular location">
    <subcellularLocation>
        <location evidence="1">Cell envelope</location>
    </subcellularLocation>
</comment>
<protein>
    <submittedName>
        <fullName evidence="8">HlyD family efflux transporter periplasmic adaptor subunit</fullName>
    </submittedName>
</protein>
<proteinExistence type="predicted"/>
<comment type="caution">
    <text evidence="8">The sequence shown here is derived from an EMBL/GenBank/DDBJ whole genome shotgun (WGS) entry which is preliminary data.</text>
</comment>
<dbReference type="GO" id="GO:0030313">
    <property type="term" value="C:cell envelope"/>
    <property type="evidence" value="ECO:0007669"/>
    <property type="project" value="UniProtKB-SubCell"/>
</dbReference>
<feature type="coiled-coil region" evidence="3">
    <location>
        <begin position="125"/>
        <end position="213"/>
    </location>
</feature>
<sequence>MDEKKIESSMGELENKERDTKMGKKYKALSKKTIAIVVGVMILAPTGVITYTKFKDSNETNSELVSREREYEVKRGDIIAGSNGSGSLKLQAVNQNFEEPVEIGELFVKEGERVSIGDKIATISEKFINDKLEELNSQLERATATLVSTKNNKQVTVLNQNKAWEDKVQGSKNQYESQRNSLVNNINQLTDKLNDVNKKLEDVRRQIEEMQNLATARNVDENHVLQENSTVEDTNLLQESNETKESDAEEIEAKLQELKLTESTLLSEKSLLETEIKNTNQSLNSLDVERTKEKESEVKEESANREINALTNSELDHSINNAQKEVDKINEQIAKVNKLKENSTLYAQIDGTILNLNYTVGSTTSSEIPIVTIGENAKVFAEITVTQEEITKIEEGQRVNLIVSAYQDQMLEGTVSFINLKPNGQGSSVNYSVMVEISENDLKLLEGMTVSAQFIVKDVKDVLTLSNKAITLKDGKQFVQVKQDDGTLKEVEITTGFSDGKISEIVSGLSEGDTVVVGG</sequence>
<keyword evidence="5" id="KW-0472">Membrane</keyword>
<evidence type="ECO:0000256" key="3">
    <source>
        <dbReference type="SAM" id="Coils"/>
    </source>
</evidence>
<dbReference type="AlphaFoldDB" id="A0A9X4XCX9"/>
<reference evidence="8 9" key="1">
    <citation type="journal article" date="2019" name="Nat. Med.">
        <title>A library of human gut bacterial isolates paired with longitudinal multiomics data enables mechanistic microbiome research.</title>
        <authorList>
            <person name="Poyet M."/>
            <person name="Groussin M."/>
            <person name="Gibbons S.M."/>
            <person name="Avila-Pacheco J."/>
            <person name="Jiang X."/>
            <person name="Kearney S.M."/>
            <person name="Perrotta A.R."/>
            <person name="Berdy B."/>
            <person name="Zhao S."/>
            <person name="Lieberman T.D."/>
            <person name="Swanson P.K."/>
            <person name="Smith M."/>
            <person name="Roesemann S."/>
            <person name="Alexander J.E."/>
            <person name="Rich S.A."/>
            <person name="Livny J."/>
            <person name="Vlamakis H."/>
            <person name="Clish C."/>
            <person name="Bullock K."/>
            <person name="Deik A."/>
            <person name="Scott J."/>
            <person name="Pierce K.A."/>
            <person name="Xavier R.J."/>
            <person name="Alm E.J."/>
        </authorList>
    </citation>
    <scope>NUCLEOTIDE SEQUENCE [LARGE SCALE GENOMIC DNA]</scope>
    <source>
        <strain evidence="8 9">BIOML-A198</strain>
    </source>
</reference>
<gene>
    <name evidence="8" type="ORF">GMA92_02285</name>
</gene>
<evidence type="ECO:0000259" key="7">
    <source>
        <dbReference type="Pfam" id="PF25990"/>
    </source>
</evidence>
<dbReference type="RefSeq" id="WP_006785025.1">
    <property type="nucleotide sequence ID" value="NZ_JBKXCR010000007.1"/>
</dbReference>
<feature type="region of interest" description="Disordered" evidence="4">
    <location>
        <begin position="1"/>
        <end position="22"/>
    </location>
</feature>
<accession>A0A9X4XCX9</accession>
<name>A0A9X4XCX9_9FIRM</name>
<dbReference type="InterPro" id="IPR050465">
    <property type="entry name" value="UPF0194_transport"/>
</dbReference>
<evidence type="ECO:0000313" key="8">
    <source>
        <dbReference type="EMBL" id="MTK20267.1"/>
    </source>
</evidence>
<dbReference type="Proteomes" id="UP000487649">
    <property type="component" value="Unassembled WGS sequence"/>
</dbReference>